<evidence type="ECO:0000256" key="5">
    <source>
        <dbReference type="PROSITE-ProRule" id="PRU00723"/>
    </source>
</evidence>
<proteinExistence type="predicted"/>
<reference evidence="8" key="1">
    <citation type="submission" date="2021-01" db="EMBL/GenBank/DDBJ databases">
        <authorList>
            <person name="Corre E."/>
            <person name="Pelletier E."/>
            <person name="Niang G."/>
            <person name="Scheremetjew M."/>
            <person name="Finn R."/>
            <person name="Kale V."/>
            <person name="Holt S."/>
            <person name="Cochrane G."/>
            <person name="Meng A."/>
            <person name="Brown T."/>
            <person name="Cohen L."/>
        </authorList>
    </citation>
    <scope>NUCLEOTIDE SEQUENCE</scope>
    <source>
        <strain evidence="8">OF101</strain>
    </source>
</reference>
<keyword evidence="4 5" id="KW-0862">Zinc</keyword>
<dbReference type="GO" id="GO:0003723">
    <property type="term" value="F:RNA binding"/>
    <property type="evidence" value="ECO:0007669"/>
    <property type="project" value="InterPro"/>
</dbReference>
<dbReference type="InterPro" id="IPR045124">
    <property type="entry name" value="Su(sable)-like"/>
</dbReference>
<evidence type="ECO:0000313" key="8">
    <source>
        <dbReference type="EMBL" id="CAD9190212.1"/>
    </source>
</evidence>
<dbReference type="GO" id="GO:0005634">
    <property type="term" value="C:nucleus"/>
    <property type="evidence" value="ECO:0007669"/>
    <property type="project" value="TreeGrafter"/>
</dbReference>
<dbReference type="PANTHER" id="PTHR13119">
    <property type="entry name" value="ZINC FINGER CCCH DOMAIN-CONTAINING PROTEI"/>
    <property type="match status" value="1"/>
</dbReference>
<evidence type="ECO:0000259" key="7">
    <source>
        <dbReference type="PROSITE" id="PS50103"/>
    </source>
</evidence>
<evidence type="ECO:0000256" key="6">
    <source>
        <dbReference type="SAM" id="MobiDB-lite"/>
    </source>
</evidence>
<organism evidence="8">
    <name type="scientific">Alexandrium catenella</name>
    <name type="common">Red tide dinoflagellate</name>
    <name type="synonym">Gonyaulax catenella</name>
    <dbReference type="NCBI Taxonomy" id="2925"/>
    <lineage>
        <taxon>Eukaryota</taxon>
        <taxon>Sar</taxon>
        <taxon>Alveolata</taxon>
        <taxon>Dinophyceae</taxon>
        <taxon>Gonyaulacales</taxon>
        <taxon>Pyrocystaceae</taxon>
        <taxon>Alexandrium</taxon>
    </lineage>
</organism>
<dbReference type="Pfam" id="PF00642">
    <property type="entry name" value="zf-CCCH"/>
    <property type="match status" value="1"/>
</dbReference>
<feature type="compositionally biased region" description="Low complexity" evidence="6">
    <location>
        <begin position="30"/>
        <end position="41"/>
    </location>
</feature>
<keyword evidence="1 5" id="KW-0479">Metal-binding</keyword>
<dbReference type="InterPro" id="IPR000571">
    <property type="entry name" value="Znf_CCCH"/>
</dbReference>
<keyword evidence="2" id="KW-0677">Repeat</keyword>
<feature type="zinc finger region" description="C3H1-type" evidence="5">
    <location>
        <begin position="264"/>
        <end position="291"/>
    </location>
</feature>
<feature type="domain" description="C3H1-type" evidence="7">
    <location>
        <begin position="305"/>
        <end position="327"/>
    </location>
</feature>
<dbReference type="InterPro" id="IPR036855">
    <property type="entry name" value="Znf_CCCH_sf"/>
</dbReference>
<feature type="zinc finger region" description="C3H1-type" evidence="5">
    <location>
        <begin position="305"/>
        <end position="327"/>
    </location>
</feature>
<dbReference type="EMBL" id="HBGE01112356">
    <property type="protein sequence ID" value="CAD9190212.1"/>
    <property type="molecule type" value="Transcribed_RNA"/>
</dbReference>
<feature type="compositionally biased region" description="Low complexity" evidence="6">
    <location>
        <begin position="113"/>
        <end position="124"/>
    </location>
</feature>
<feature type="region of interest" description="Disordered" evidence="6">
    <location>
        <begin position="22"/>
        <end position="41"/>
    </location>
</feature>
<dbReference type="PANTHER" id="PTHR13119:SF12">
    <property type="entry name" value="PROTEIN SUPPRESSOR OF SABLE"/>
    <property type="match status" value="1"/>
</dbReference>
<evidence type="ECO:0000256" key="1">
    <source>
        <dbReference type="ARBA" id="ARBA00022723"/>
    </source>
</evidence>
<dbReference type="GO" id="GO:0008270">
    <property type="term" value="F:zinc ion binding"/>
    <property type="evidence" value="ECO:0007669"/>
    <property type="project" value="UniProtKB-KW"/>
</dbReference>
<gene>
    <name evidence="8" type="ORF">ACAT0790_LOCUS66986</name>
</gene>
<evidence type="ECO:0000256" key="3">
    <source>
        <dbReference type="ARBA" id="ARBA00022771"/>
    </source>
</evidence>
<sequence length="346" mass="36373">MDEEAMRVAGMKAGHVRLLQKHLASRRADAPTAKAAPPTAAAASQALVPVLEGPAAGLQTLAPVVEAVQSAEQLLQIVPAVLTRPPTESASKPVSDLLERARADFREQKAARAAEAGAAGAAEEPVQRRAQSSVPKEAEVRYIAALRAARAAVAEPDAAGPDDTLMALAQLAEESAQLVATAASFCAWPQADPRQLAAVVDSAQQAAQRAQWAAVAAVASGESADHDKEWSQKMRRAAVQAAEVAEQYARDCAKAATSTGRPQAVARAFCKFHTEGRCLKGPTCEFSHDVGVLPTLPLANKLELPCCFFAKGQCNRGANCPYPHGEEELTEVIRLKQAQMVPAATI</sequence>
<name>A0A7S1SBP3_ALECA</name>
<accession>A0A7S1SBP3</accession>
<protein>
    <recommendedName>
        <fullName evidence="7">C3H1-type domain-containing protein</fullName>
    </recommendedName>
</protein>
<dbReference type="GO" id="GO:0045892">
    <property type="term" value="P:negative regulation of DNA-templated transcription"/>
    <property type="evidence" value="ECO:0007669"/>
    <property type="project" value="InterPro"/>
</dbReference>
<dbReference type="AlphaFoldDB" id="A0A7S1SBP3"/>
<evidence type="ECO:0000256" key="2">
    <source>
        <dbReference type="ARBA" id="ARBA00022737"/>
    </source>
</evidence>
<keyword evidence="3 5" id="KW-0863">Zinc-finger</keyword>
<dbReference type="PROSITE" id="PS50103">
    <property type="entry name" value="ZF_C3H1"/>
    <property type="match status" value="2"/>
</dbReference>
<dbReference type="SMART" id="SM00356">
    <property type="entry name" value="ZnF_C3H1"/>
    <property type="match status" value="2"/>
</dbReference>
<dbReference type="Gene3D" id="3.30.1370.210">
    <property type="match status" value="1"/>
</dbReference>
<dbReference type="SUPFAM" id="SSF90229">
    <property type="entry name" value="CCCH zinc finger"/>
    <property type="match status" value="2"/>
</dbReference>
<evidence type="ECO:0000256" key="4">
    <source>
        <dbReference type="ARBA" id="ARBA00022833"/>
    </source>
</evidence>
<feature type="region of interest" description="Disordered" evidence="6">
    <location>
        <begin position="108"/>
        <end position="133"/>
    </location>
</feature>
<feature type="domain" description="C3H1-type" evidence="7">
    <location>
        <begin position="264"/>
        <end position="291"/>
    </location>
</feature>